<dbReference type="InterPro" id="IPR050886">
    <property type="entry name" value="RNA-binding_reg"/>
</dbReference>
<dbReference type="PANTHER" id="PTHR48024:SF56">
    <property type="entry name" value="HETEROGENEOUS NUCLEAR RIBONUCLEOPROTEIN A0"/>
    <property type="match status" value="1"/>
</dbReference>
<name>A0AAV5V1K3_9BILA</name>
<feature type="domain" description="RRM" evidence="4">
    <location>
        <begin position="112"/>
        <end position="186"/>
    </location>
</feature>
<proteinExistence type="predicted"/>
<reference evidence="5" key="1">
    <citation type="submission" date="2023-10" db="EMBL/GenBank/DDBJ databases">
        <title>Genome assembly of Pristionchus species.</title>
        <authorList>
            <person name="Yoshida K."/>
            <person name="Sommer R.J."/>
        </authorList>
    </citation>
    <scope>NUCLEOTIDE SEQUENCE</scope>
    <source>
        <strain evidence="5">RS5133</strain>
    </source>
</reference>
<organism evidence="5 6">
    <name type="scientific">Pristionchus fissidentatus</name>
    <dbReference type="NCBI Taxonomy" id="1538716"/>
    <lineage>
        <taxon>Eukaryota</taxon>
        <taxon>Metazoa</taxon>
        <taxon>Ecdysozoa</taxon>
        <taxon>Nematoda</taxon>
        <taxon>Chromadorea</taxon>
        <taxon>Rhabditida</taxon>
        <taxon>Rhabditina</taxon>
        <taxon>Diplogasteromorpha</taxon>
        <taxon>Diplogasteroidea</taxon>
        <taxon>Neodiplogasteridae</taxon>
        <taxon>Pristionchus</taxon>
    </lineage>
</organism>
<comment type="caution">
    <text evidence="5">The sequence shown here is derived from an EMBL/GenBank/DDBJ whole genome shotgun (WGS) entry which is preliminary data.</text>
</comment>
<dbReference type="SMART" id="SM00360">
    <property type="entry name" value="RRM"/>
    <property type="match status" value="1"/>
</dbReference>
<dbReference type="GO" id="GO:0005634">
    <property type="term" value="C:nucleus"/>
    <property type="evidence" value="ECO:0007669"/>
    <property type="project" value="TreeGrafter"/>
</dbReference>
<dbReference type="SUPFAM" id="SSF54928">
    <property type="entry name" value="RNA-binding domain, RBD"/>
    <property type="match status" value="1"/>
</dbReference>
<keyword evidence="1 2" id="KW-0694">RNA-binding</keyword>
<protein>
    <recommendedName>
        <fullName evidence="4">RRM domain-containing protein</fullName>
    </recommendedName>
</protein>
<sequence>SRLNGGLCADSRSVSRSFFDDSRLNGGLCAGSRSVSRSFFDDSRLNGGLCADSRFVACSCPSRTSSNRSELSVISSEFCRLRRKRISIMSQETAEKEASEKAARIQQQQTNTRLFVGSFAPTLTDAILRSESEKYGAITECVIIKDKKGVSKGFGFVEYKSAEDSQKAIFGFANNDFVGRVSYARPQVVRKVGGGTEARVAARQAPPNMEERKRRLTEELLQ</sequence>
<feature type="non-terminal residue" evidence="5">
    <location>
        <position position="1"/>
    </location>
</feature>
<evidence type="ECO:0000256" key="3">
    <source>
        <dbReference type="SAM" id="MobiDB-lite"/>
    </source>
</evidence>
<dbReference type="InterPro" id="IPR012677">
    <property type="entry name" value="Nucleotide-bd_a/b_plait_sf"/>
</dbReference>
<dbReference type="EMBL" id="BTSY01000002">
    <property type="protein sequence ID" value="GMT13196.1"/>
    <property type="molecule type" value="Genomic_DNA"/>
</dbReference>
<dbReference type="InterPro" id="IPR000504">
    <property type="entry name" value="RRM_dom"/>
</dbReference>
<evidence type="ECO:0000259" key="4">
    <source>
        <dbReference type="PROSITE" id="PS50102"/>
    </source>
</evidence>
<dbReference type="Gene3D" id="3.30.70.330">
    <property type="match status" value="1"/>
</dbReference>
<dbReference type="Proteomes" id="UP001432322">
    <property type="component" value="Unassembled WGS sequence"/>
</dbReference>
<evidence type="ECO:0000256" key="1">
    <source>
        <dbReference type="ARBA" id="ARBA00022884"/>
    </source>
</evidence>
<accession>A0AAV5V1K3</accession>
<dbReference type="Pfam" id="PF00076">
    <property type="entry name" value="RRM_1"/>
    <property type="match status" value="1"/>
</dbReference>
<evidence type="ECO:0000313" key="5">
    <source>
        <dbReference type="EMBL" id="GMT13196.1"/>
    </source>
</evidence>
<dbReference type="PROSITE" id="PS50102">
    <property type="entry name" value="RRM"/>
    <property type="match status" value="1"/>
</dbReference>
<dbReference type="InterPro" id="IPR035979">
    <property type="entry name" value="RBD_domain_sf"/>
</dbReference>
<evidence type="ECO:0000256" key="2">
    <source>
        <dbReference type="PROSITE-ProRule" id="PRU00176"/>
    </source>
</evidence>
<evidence type="ECO:0000313" key="6">
    <source>
        <dbReference type="Proteomes" id="UP001432322"/>
    </source>
</evidence>
<dbReference type="PANTHER" id="PTHR48024">
    <property type="entry name" value="GEO13361P1-RELATED"/>
    <property type="match status" value="1"/>
</dbReference>
<dbReference type="GO" id="GO:0003723">
    <property type="term" value="F:RNA binding"/>
    <property type="evidence" value="ECO:0007669"/>
    <property type="project" value="UniProtKB-UniRule"/>
</dbReference>
<feature type="non-terminal residue" evidence="5">
    <location>
        <position position="222"/>
    </location>
</feature>
<keyword evidence="6" id="KW-1185">Reference proteome</keyword>
<feature type="compositionally biased region" description="Basic and acidic residues" evidence="3">
    <location>
        <begin position="209"/>
        <end position="222"/>
    </location>
</feature>
<dbReference type="AlphaFoldDB" id="A0AAV5V1K3"/>
<gene>
    <name evidence="5" type="ORF">PFISCL1PPCAC_4493</name>
</gene>
<feature type="region of interest" description="Disordered" evidence="3">
    <location>
        <begin position="201"/>
        <end position="222"/>
    </location>
</feature>